<dbReference type="GO" id="GO:0005524">
    <property type="term" value="F:ATP binding"/>
    <property type="evidence" value="ECO:0007669"/>
    <property type="project" value="UniProtKB-UniRule"/>
</dbReference>
<comment type="catalytic activity">
    <reaction evidence="14 17">
        <text>cytidine + ATP = CMP + ADP + H(+)</text>
        <dbReference type="Rhea" id="RHEA:24674"/>
        <dbReference type="ChEBI" id="CHEBI:15378"/>
        <dbReference type="ChEBI" id="CHEBI:17562"/>
        <dbReference type="ChEBI" id="CHEBI:30616"/>
        <dbReference type="ChEBI" id="CHEBI:60377"/>
        <dbReference type="ChEBI" id="CHEBI:456216"/>
        <dbReference type="EC" id="2.7.1.48"/>
    </reaction>
</comment>
<dbReference type="UniPathway" id="UPA00574">
    <property type="reaction ID" value="UER00637"/>
</dbReference>
<dbReference type="GO" id="GO:0005737">
    <property type="term" value="C:cytoplasm"/>
    <property type="evidence" value="ECO:0007669"/>
    <property type="project" value="UniProtKB-SubCell"/>
</dbReference>
<dbReference type="Pfam" id="PF00485">
    <property type="entry name" value="PRK"/>
    <property type="match status" value="1"/>
</dbReference>
<dbReference type="PANTHER" id="PTHR10285">
    <property type="entry name" value="URIDINE KINASE"/>
    <property type="match status" value="1"/>
</dbReference>
<organism evidence="19 20">
    <name type="scientific">Alicyclobacillus ferrooxydans</name>
    <dbReference type="NCBI Taxonomy" id="471514"/>
    <lineage>
        <taxon>Bacteria</taxon>
        <taxon>Bacillati</taxon>
        <taxon>Bacillota</taxon>
        <taxon>Bacilli</taxon>
        <taxon>Bacillales</taxon>
        <taxon>Alicyclobacillaceae</taxon>
        <taxon>Alicyclobacillus</taxon>
    </lineage>
</organism>
<dbReference type="InterPro" id="IPR027417">
    <property type="entry name" value="P-loop_NTPase"/>
</dbReference>
<comment type="pathway">
    <text evidence="3 16 17">Pyrimidine metabolism; CTP biosynthesis via salvage pathway; CTP from cytidine: step 1/3.</text>
</comment>
<dbReference type="CDD" id="cd02023">
    <property type="entry name" value="UMPK"/>
    <property type="match status" value="1"/>
</dbReference>
<dbReference type="EMBL" id="LJCO01000092">
    <property type="protein sequence ID" value="KPV41587.1"/>
    <property type="molecule type" value="Genomic_DNA"/>
</dbReference>
<gene>
    <name evidence="16" type="primary">udk</name>
    <name evidence="19" type="ORF">AN477_20665</name>
</gene>
<protein>
    <recommendedName>
        <fullName evidence="6 16">Uridine kinase</fullName>
        <ecNumber evidence="5 16">2.7.1.48</ecNumber>
    </recommendedName>
    <alternativeName>
        <fullName evidence="12 16">Cytidine monophosphokinase</fullName>
    </alternativeName>
    <alternativeName>
        <fullName evidence="13 16">Uridine monophosphokinase</fullName>
    </alternativeName>
</protein>
<dbReference type="PRINTS" id="PR00988">
    <property type="entry name" value="URIDINKINASE"/>
</dbReference>
<dbReference type="OrthoDB" id="9777642at2"/>
<dbReference type="EC" id="2.7.1.48" evidence="5 16"/>
<sequence>MLIVGIAGGTGSGKTTVARAVFDAIGVEYVTLISQDAYYKNHAFLSFEDRAHLNYDHPESFDNDLLVAQLAQLRAGQAIEMPVYDFTTHSRRPETIHVPAKPVIVLEGIHVLVDASIRDMLDIKVFVDTDPDVRVLRRVVRDIQERGRTIESVYDQYLNTVKPMHDAFIEPSKRYADLIIPEGGENKIAISLLTTRLSSFLAEPIR</sequence>
<dbReference type="GO" id="GO:0043771">
    <property type="term" value="F:cytidine kinase activity"/>
    <property type="evidence" value="ECO:0007669"/>
    <property type="project" value="RHEA"/>
</dbReference>
<name>A0A0P9CQK8_9BACL</name>
<keyword evidence="9 16" id="KW-0547">Nucleotide-binding</keyword>
<comment type="caution">
    <text evidence="19">The sequence shown here is derived from an EMBL/GenBank/DDBJ whole genome shotgun (WGS) entry which is preliminary data.</text>
</comment>
<dbReference type="UniPathway" id="UPA00579">
    <property type="reaction ID" value="UER00640"/>
</dbReference>
<evidence type="ECO:0000256" key="6">
    <source>
        <dbReference type="ARBA" id="ARBA00021478"/>
    </source>
</evidence>
<dbReference type="Proteomes" id="UP000050482">
    <property type="component" value="Unassembled WGS sequence"/>
</dbReference>
<dbReference type="SUPFAM" id="SSF52540">
    <property type="entry name" value="P-loop containing nucleoside triphosphate hydrolases"/>
    <property type="match status" value="1"/>
</dbReference>
<evidence type="ECO:0000256" key="12">
    <source>
        <dbReference type="ARBA" id="ARBA00030641"/>
    </source>
</evidence>
<evidence type="ECO:0000256" key="7">
    <source>
        <dbReference type="ARBA" id="ARBA00022490"/>
    </source>
</evidence>
<keyword evidence="10 16" id="KW-0418">Kinase</keyword>
<dbReference type="NCBIfam" id="NF004018">
    <property type="entry name" value="PRK05480.1"/>
    <property type="match status" value="1"/>
</dbReference>
<evidence type="ECO:0000256" key="1">
    <source>
        <dbReference type="ARBA" id="ARBA00004496"/>
    </source>
</evidence>
<evidence type="ECO:0000256" key="5">
    <source>
        <dbReference type="ARBA" id="ARBA00012137"/>
    </source>
</evidence>
<evidence type="ECO:0000256" key="11">
    <source>
        <dbReference type="ARBA" id="ARBA00022840"/>
    </source>
</evidence>
<dbReference type="NCBIfam" id="TIGR00235">
    <property type="entry name" value="udk"/>
    <property type="match status" value="1"/>
</dbReference>
<keyword evidence="8 16" id="KW-0808">Transferase</keyword>
<dbReference type="InterPro" id="IPR006083">
    <property type="entry name" value="PRK/URK"/>
</dbReference>
<reference evidence="19 20" key="1">
    <citation type="submission" date="2015-09" db="EMBL/GenBank/DDBJ databases">
        <title>Draft genome sequence of Alicyclobacillus ferrooxydans DSM 22381.</title>
        <authorList>
            <person name="Hemp J."/>
        </authorList>
    </citation>
    <scope>NUCLEOTIDE SEQUENCE [LARGE SCALE GENOMIC DNA]</scope>
    <source>
        <strain evidence="19 20">TC-34</strain>
    </source>
</reference>
<evidence type="ECO:0000256" key="8">
    <source>
        <dbReference type="ARBA" id="ARBA00022679"/>
    </source>
</evidence>
<comment type="pathway">
    <text evidence="2 16 17">Pyrimidine metabolism; UMP biosynthesis via salvage pathway; UMP from uridine: step 1/1.</text>
</comment>
<evidence type="ECO:0000256" key="10">
    <source>
        <dbReference type="ARBA" id="ARBA00022777"/>
    </source>
</evidence>
<evidence type="ECO:0000256" key="9">
    <source>
        <dbReference type="ARBA" id="ARBA00022741"/>
    </source>
</evidence>
<keyword evidence="11 16" id="KW-0067">ATP-binding</keyword>
<dbReference type="GO" id="GO:0044206">
    <property type="term" value="P:UMP salvage"/>
    <property type="evidence" value="ECO:0007669"/>
    <property type="project" value="UniProtKB-UniRule"/>
</dbReference>
<evidence type="ECO:0000256" key="13">
    <source>
        <dbReference type="ARBA" id="ARBA00031452"/>
    </source>
</evidence>
<dbReference type="HAMAP" id="MF_00551">
    <property type="entry name" value="Uridine_kinase"/>
    <property type="match status" value="1"/>
</dbReference>
<comment type="catalytic activity">
    <reaction evidence="15 16 17">
        <text>uridine + ATP = UMP + ADP + H(+)</text>
        <dbReference type="Rhea" id="RHEA:16825"/>
        <dbReference type="ChEBI" id="CHEBI:15378"/>
        <dbReference type="ChEBI" id="CHEBI:16704"/>
        <dbReference type="ChEBI" id="CHEBI:30616"/>
        <dbReference type="ChEBI" id="CHEBI:57865"/>
        <dbReference type="ChEBI" id="CHEBI:456216"/>
        <dbReference type="EC" id="2.7.1.48"/>
    </reaction>
</comment>
<evidence type="ECO:0000256" key="15">
    <source>
        <dbReference type="ARBA" id="ARBA00048909"/>
    </source>
</evidence>
<dbReference type="GO" id="GO:0004849">
    <property type="term" value="F:uridine kinase activity"/>
    <property type="evidence" value="ECO:0007669"/>
    <property type="project" value="UniProtKB-UniRule"/>
</dbReference>
<evidence type="ECO:0000256" key="14">
    <source>
        <dbReference type="ARBA" id="ARBA00047436"/>
    </source>
</evidence>
<dbReference type="InterPro" id="IPR000764">
    <property type="entry name" value="Uridine_kinase-like"/>
</dbReference>
<dbReference type="AlphaFoldDB" id="A0A0P9CQK8"/>
<dbReference type="InterPro" id="IPR026008">
    <property type="entry name" value="Uridine_kinase"/>
</dbReference>
<comment type="similarity">
    <text evidence="4 16 17">Belongs to the uridine kinase family.</text>
</comment>
<dbReference type="Gene3D" id="3.40.50.300">
    <property type="entry name" value="P-loop containing nucleotide triphosphate hydrolases"/>
    <property type="match status" value="1"/>
</dbReference>
<dbReference type="PATRIC" id="fig|471514.4.peg.4420"/>
<keyword evidence="7 16" id="KW-0963">Cytoplasm</keyword>
<dbReference type="STRING" id="471514.AN477_20665"/>
<feature type="domain" description="Phosphoribulokinase/uridine kinase" evidence="18">
    <location>
        <begin position="3"/>
        <end position="189"/>
    </location>
</feature>
<comment type="subcellular location">
    <subcellularLocation>
        <location evidence="1 16 17">Cytoplasm</location>
    </subcellularLocation>
</comment>
<evidence type="ECO:0000259" key="18">
    <source>
        <dbReference type="Pfam" id="PF00485"/>
    </source>
</evidence>
<feature type="binding site" evidence="16">
    <location>
        <begin position="8"/>
        <end position="15"/>
    </location>
    <ligand>
        <name>ATP</name>
        <dbReference type="ChEBI" id="CHEBI:30616"/>
    </ligand>
</feature>
<evidence type="ECO:0000256" key="16">
    <source>
        <dbReference type="HAMAP-Rule" id="MF_00551"/>
    </source>
</evidence>
<evidence type="ECO:0000313" key="19">
    <source>
        <dbReference type="EMBL" id="KPV41587.1"/>
    </source>
</evidence>
<evidence type="ECO:0000256" key="4">
    <source>
        <dbReference type="ARBA" id="ARBA00005408"/>
    </source>
</evidence>
<dbReference type="GO" id="GO:0044211">
    <property type="term" value="P:CTP salvage"/>
    <property type="evidence" value="ECO:0007669"/>
    <property type="project" value="UniProtKB-UniRule"/>
</dbReference>
<evidence type="ECO:0000313" key="20">
    <source>
        <dbReference type="Proteomes" id="UP000050482"/>
    </source>
</evidence>
<accession>A0A0P9CQK8</accession>
<dbReference type="RefSeq" id="WP_054971082.1">
    <property type="nucleotide sequence ID" value="NZ_LJCO01000092.1"/>
</dbReference>
<evidence type="ECO:0000256" key="3">
    <source>
        <dbReference type="ARBA" id="ARBA00004784"/>
    </source>
</evidence>
<proteinExistence type="inferred from homology"/>
<evidence type="ECO:0000256" key="2">
    <source>
        <dbReference type="ARBA" id="ARBA00004690"/>
    </source>
</evidence>
<evidence type="ECO:0000256" key="17">
    <source>
        <dbReference type="RuleBase" id="RU003825"/>
    </source>
</evidence>
<keyword evidence="20" id="KW-1185">Reference proteome</keyword>